<dbReference type="EMBL" id="QPFP01000069">
    <property type="protein sequence ID" value="TEB24182.1"/>
    <property type="molecule type" value="Genomic_DNA"/>
</dbReference>
<reference evidence="2 3" key="1">
    <citation type="journal article" date="2019" name="Nat. Ecol. Evol.">
        <title>Megaphylogeny resolves global patterns of mushroom evolution.</title>
        <authorList>
            <person name="Varga T."/>
            <person name="Krizsan K."/>
            <person name="Foldi C."/>
            <person name="Dima B."/>
            <person name="Sanchez-Garcia M."/>
            <person name="Sanchez-Ramirez S."/>
            <person name="Szollosi G.J."/>
            <person name="Szarkandi J.G."/>
            <person name="Papp V."/>
            <person name="Albert L."/>
            <person name="Andreopoulos W."/>
            <person name="Angelini C."/>
            <person name="Antonin V."/>
            <person name="Barry K.W."/>
            <person name="Bougher N.L."/>
            <person name="Buchanan P."/>
            <person name="Buyck B."/>
            <person name="Bense V."/>
            <person name="Catcheside P."/>
            <person name="Chovatia M."/>
            <person name="Cooper J."/>
            <person name="Damon W."/>
            <person name="Desjardin D."/>
            <person name="Finy P."/>
            <person name="Geml J."/>
            <person name="Haridas S."/>
            <person name="Hughes K."/>
            <person name="Justo A."/>
            <person name="Karasinski D."/>
            <person name="Kautmanova I."/>
            <person name="Kiss B."/>
            <person name="Kocsube S."/>
            <person name="Kotiranta H."/>
            <person name="LaButti K.M."/>
            <person name="Lechner B.E."/>
            <person name="Liimatainen K."/>
            <person name="Lipzen A."/>
            <person name="Lukacs Z."/>
            <person name="Mihaltcheva S."/>
            <person name="Morgado L.N."/>
            <person name="Niskanen T."/>
            <person name="Noordeloos M.E."/>
            <person name="Ohm R.A."/>
            <person name="Ortiz-Santana B."/>
            <person name="Ovrebo C."/>
            <person name="Racz N."/>
            <person name="Riley R."/>
            <person name="Savchenko A."/>
            <person name="Shiryaev A."/>
            <person name="Soop K."/>
            <person name="Spirin V."/>
            <person name="Szebenyi C."/>
            <person name="Tomsovsky M."/>
            <person name="Tulloss R.E."/>
            <person name="Uehling J."/>
            <person name="Grigoriev I.V."/>
            <person name="Vagvolgyi C."/>
            <person name="Papp T."/>
            <person name="Martin F.M."/>
            <person name="Miettinen O."/>
            <person name="Hibbett D.S."/>
            <person name="Nagy L.G."/>
        </authorList>
    </citation>
    <scope>NUCLEOTIDE SEQUENCE [LARGE SCALE GENOMIC DNA]</scope>
    <source>
        <strain evidence="2 3">FP101781</strain>
    </source>
</reference>
<feature type="compositionally biased region" description="Basic and acidic residues" evidence="1">
    <location>
        <begin position="291"/>
        <end position="311"/>
    </location>
</feature>
<organism evidence="2 3">
    <name type="scientific">Coprinellus micaceus</name>
    <name type="common">Glistening ink-cap mushroom</name>
    <name type="synonym">Coprinus micaceus</name>
    <dbReference type="NCBI Taxonomy" id="71717"/>
    <lineage>
        <taxon>Eukaryota</taxon>
        <taxon>Fungi</taxon>
        <taxon>Dikarya</taxon>
        <taxon>Basidiomycota</taxon>
        <taxon>Agaricomycotina</taxon>
        <taxon>Agaricomycetes</taxon>
        <taxon>Agaricomycetidae</taxon>
        <taxon>Agaricales</taxon>
        <taxon>Agaricineae</taxon>
        <taxon>Psathyrellaceae</taxon>
        <taxon>Coprinellus</taxon>
    </lineage>
</organism>
<dbReference type="Proteomes" id="UP000298030">
    <property type="component" value="Unassembled WGS sequence"/>
</dbReference>
<evidence type="ECO:0000313" key="2">
    <source>
        <dbReference type="EMBL" id="TEB24182.1"/>
    </source>
</evidence>
<name>A0A4Y7SQV4_COPMI</name>
<dbReference type="STRING" id="71717.A0A4Y7SQV4"/>
<proteinExistence type="predicted"/>
<gene>
    <name evidence="2" type="ORF">FA13DRAFT_1797390</name>
</gene>
<feature type="region of interest" description="Disordered" evidence="1">
    <location>
        <begin position="279"/>
        <end position="318"/>
    </location>
</feature>
<dbReference type="OrthoDB" id="2803783at2759"/>
<keyword evidence="3" id="KW-1185">Reference proteome</keyword>
<sequence>MRVGKFKAAQTFLNFFTKWPNQDSEEYEALAVKLTKKGQVSKQQPRSTPHEVKKFETTEDCKCKIQSWFYNHTAKGHGGKVCLRFNINIGMATQPKVLSEENLYSKQYYAQHVKAKVDAELKDVGTPTSELPSPKTPATKVEIQDLCKKLVREKKVADELIKQIFSDEQNPDGIEPEGYLLTQECLDKIIDEVLNLIAIRTGWAVSLNMGGPDMSKMNGDTSVKMYHVGYPRGNRSFWTNIPQYDEVHAKPFHEWCQTFFSHGCLIYVDAMDIPEKVAARESDDEGNDENNEAKEEGDKIQNGAPEEKAGEGDDNNNDTETVQMEWIIENGVPVPIFVEKRANHMLTPENPPLPQEHSFNNQQPTTLMAHFTDSTPFQATTAASTLPIGQIVPFDNPATGKMLLFDPELTFSCTHPTNMTASHPSLYQPLGIYDNGMIAAMMGSSSSHGPCVPNVDMWNLDRVRTMLGMAHSNSSILHPTVEASEAYQSDDLPDWINEARKHLKVDMEHKGWLKLVGAWYEFETVWATTGMSQSGCMQAQKCPPELGPWLQAPHQYNVVPKISDIHVFANQWLQWWMAIQSGCRKENRSEVPKPLEKAMDIMVLKKGGALGIVVILIGLCWWGMSEELSDRWEQAVEDVVNVFHHFTNVAT</sequence>
<evidence type="ECO:0000313" key="3">
    <source>
        <dbReference type="Proteomes" id="UP000298030"/>
    </source>
</evidence>
<comment type="caution">
    <text evidence="2">The sequence shown here is derived from an EMBL/GenBank/DDBJ whole genome shotgun (WGS) entry which is preliminary data.</text>
</comment>
<accession>A0A4Y7SQV4</accession>
<protein>
    <submittedName>
        <fullName evidence="2">Uncharacterized protein</fullName>
    </submittedName>
</protein>
<dbReference type="AlphaFoldDB" id="A0A4Y7SQV4"/>
<evidence type="ECO:0000256" key="1">
    <source>
        <dbReference type="SAM" id="MobiDB-lite"/>
    </source>
</evidence>